<feature type="compositionally biased region" description="Low complexity" evidence="1">
    <location>
        <begin position="259"/>
        <end position="279"/>
    </location>
</feature>
<keyword evidence="2" id="KW-0812">Transmembrane</keyword>
<evidence type="ECO:0000256" key="1">
    <source>
        <dbReference type="SAM" id="MobiDB-lite"/>
    </source>
</evidence>
<keyword evidence="2" id="KW-0472">Membrane</keyword>
<gene>
    <name evidence="3" type="ORF">OJ252_2045</name>
</gene>
<feature type="compositionally biased region" description="Basic and acidic residues" evidence="1">
    <location>
        <begin position="1139"/>
        <end position="1178"/>
    </location>
</feature>
<feature type="region of interest" description="Disordered" evidence="1">
    <location>
        <begin position="1034"/>
        <end position="1066"/>
    </location>
</feature>
<feature type="compositionally biased region" description="Polar residues" evidence="1">
    <location>
        <begin position="850"/>
        <end position="867"/>
    </location>
</feature>
<feature type="compositionally biased region" description="Low complexity" evidence="1">
    <location>
        <begin position="769"/>
        <end position="779"/>
    </location>
</feature>
<comment type="caution">
    <text evidence="3">The sequence shown here is derived from an EMBL/GenBank/DDBJ whole genome shotgun (WGS) entry which is preliminary data.</text>
</comment>
<feature type="compositionally biased region" description="Basic and acidic residues" evidence="1">
    <location>
        <begin position="935"/>
        <end position="958"/>
    </location>
</feature>
<sequence length="1399" mass="149291">MSQSSAIWNQSYSRELIMDHPEGIEWITGDNCLESIKEPHFVDYGDPGQVNIEDSLGGNFYDYADLDDNIHSYLMKGLLGESVDGGSGSMIGDGHAAAGSGQLGGAFALGCSRSQGVVGNSIVGGASSVGGLGAPMGGDLEGLGGDLTAIGGDKVYRGVGCGYVGHSGPLLEPGEGVSGDQSACYGMSVAVGSGGGPEVHGMMMGQPPVGVSLAEPSLNPNPNPNPGSGPLPMSPGISTISLSQQSVGPVNISQSLMTPSTAAPSSSASPVSYSPSSGQSSSGFMGFDCSYPMEGAHKRIRMEPEERLVVDILDDNIMGRELKLGDHHQIVDLDSSKGRRWSNNSTTSTISSSFSLNTSEGGCVVSRPGDGTGRENLGILGHGYQQDKFCSPEELGAQKPKTGEPAYEMGTMEEEHYQMGGQMEGEFFINSDNYLTDEEKLKLRRRGRRRRPGEIEAWKTIIPRTTVDEAEHFVQTSQYRMRHVYRDPRAVSFVYRCVQHVECQYEMRIYLISHETCYVQHRGYHTEEKQKYKRPGLPQHTLPLIDELIRKGLPPKSVIDHAIQIYPEVADQSNISVLILVVLLLQGERVKSENFHAFSLEEEQEAGSQYVFDNFTEYNPDLELGSPFGMVPSGEYPQTDGSGGAIDLQMDESEEQSPQTAGEMSAYRLGGDPTGADDHSEDSLYAEDGDELGEDGPMQTARGQEEDSGGRPSNGSGSGSGSVGRRESDGGSGKDSGLGRTGLNIFRTSQSESESEEKVEGSIQERPKTTGTGLPGRTRGAVETKEEGDGKSEKKQENVSKDRETVAAAAAEGEGGARIVSTNVTEDLDKEDRVLETASLGRGSGEGKSPQGSANSTSGSQDIQTPTAGPILHANSSAVQVSVMVEGSEGTRDSNSTGRVSSVANATTETPTQVKSKPKSLKKASSAKGKRKSSRKEESVLKKASRETSKTGHSEAPRPGRLGSSRGDSPRPSEPSKTETVPRPEQDLWTLTSSKDEPVGSVQDSRSCLNLNGGILQSLGALGSVGQLCSLVPESRESADKQTESEAVKGQKGLSGGVQGLSSKLEVRKRRPSHPFWLEVARLADKLCAISESRGQLESSVKVPAGSLPSQNNSVQHNLTEPTTTAPAASRPPEVLVVSREEPSSAEKRPEARSLASTEREKAPEREPVARLPRDAGGRRTGGRSGGGEVRWETAFRMLELLSLLDSHIIGMVQWVLRLNTSVYGFYTSVVKRRVLRQAQGVLRYLPIVNKSEMNRNKHFLGAYTLFGSVFLGVLLMIVVDMHKWASGGKQDEVLGEAEALKRLGQVGGKIKMLSSHIGGSDGGVGRVVYSDDPGSICGMIREGRIPVSEGSGGLGSSEDVGTYSQVSLVDLTARLEENNEILLHLSDGLAKCARSLRI</sequence>
<feature type="compositionally biased region" description="Polar residues" evidence="1">
    <location>
        <begin position="893"/>
        <end position="913"/>
    </location>
</feature>
<keyword evidence="2" id="KW-1133">Transmembrane helix</keyword>
<organism evidence="3 4">
    <name type="scientific">Cryptosporidium canis</name>
    <dbReference type="NCBI Taxonomy" id="195482"/>
    <lineage>
        <taxon>Eukaryota</taxon>
        <taxon>Sar</taxon>
        <taxon>Alveolata</taxon>
        <taxon>Apicomplexa</taxon>
        <taxon>Conoidasida</taxon>
        <taxon>Coccidia</taxon>
        <taxon>Eucoccidiorida</taxon>
        <taxon>Eimeriorina</taxon>
        <taxon>Cryptosporidiidae</taxon>
        <taxon>Cryptosporidium</taxon>
    </lineage>
</organism>
<feature type="region of interest" description="Disordered" evidence="1">
    <location>
        <begin position="207"/>
        <end position="240"/>
    </location>
</feature>
<evidence type="ECO:0000313" key="4">
    <source>
        <dbReference type="Proteomes" id="UP001071777"/>
    </source>
</evidence>
<proteinExistence type="predicted"/>
<feature type="compositionally biased region" description="Basic and acidic residues" evidence="1">
    <location>
        <begin position="756"/>
        <end position="768"/>
    </location>
</feature>
<keyword evidence="4" id="KW-1185">Reference proteome</keyword>
<feature type="compositionally biased region" description="Basic and acidic residues" evidence="1">
    <location>
        <begin position="780"/>
        <end position="805"/>
    </location>
</feature>
<feature type="region of interest" description="Disordered" evidence="1">
    <location>
        <begin position="1101"/>
        <end position="1187"/>
    </location>
</feature>
<accession>A0ABQ8P6B8</accession>
<feature type="compositionally biased region" description="Polar residues" evidence="1">
    <location>
        <begin position="1108"/>
        <end position="1119"/>
    </location>
</feature>
<reference evidence="3" key="1">
    <citation type="submission" date="2022-10" db="EMBL/GenBank/DDBJ databases">
        <title>Adaptive evolution leads to modifications in subtelomeric GC content in a zoonotic Cryptosporidium species.</title>
        <authorList>
            <person name="Li J."/>
            <person name="Feng Y."/>
            <person name="Xiao L."/>
        </authorList>
    </citation>
    <scope>NUCLEOTIDE SEQUENCE</scope>
    <source>
        <strain evidence="3">25894</strain>
    </source>
</reference>
<feature type="region of interest" description="Disordered" evidence="1">
    <location>
        <begin position="623"/>
        <end position="1007"/>
    </location>
</feature>
<feature type="region of interest" description="Disordered" evidence="1">
    <location>
        <begin position="255"/>
        <end position="279"/>
    </location>
</feature>
<feature type="compositionally biased region" description="Acidic residues" evidence="1">
    <location>
        <begin position="684"/>
        <end position="694"/>
    </location>
</feature>
<feature type="compositionally biased region" description="Low complexity" evidence="1">
    <location>
        <begin position="1120"/>
        <end position="1133"/>
    </location>
</feature>
<feature type="compositionally biased region" description="Basic and acidic residues" evidence="1">
    <location>
        <begin position="1034"/>
        <end position="1049"/>
    </location>
</feature>
<feature type="region of interest" description="Disordered" evidence="1">
    <location>
        <begin position="340"/>
        <end position="361"/>
    </location>
</feature>
<dbReference type="EMBL" id="JAPCXB010000075">
    <property type="protein sequence ID" value="KAJ1609954.1"/>
    <property type="molecule type" value="Genomic_DNA"/>
</dbReference>
<name>A0ABQ8P6B8_9CRYT</name>
<evidence type="ECO:0000313" key="3">
    <source>
        <dbReference type="EMBL" id="KAJ1609954.1"/>
    </source>
</evidence>
<feature type="compositionally biased region" description="Low complexity" evidence="1">
    <location>
        <begin position="342"/>
        <end position="359"/>
    </location>
</feature>
<dbReference type="Proteomes" id="UP001071777">
    <property type="component" value="Unassembled WGS sequence"/>
</dbReference>
<feature type="compositionally biased region" description="Gly residues" evidence="1">
    <location>
        <begin position="730"/>
        <end position="740"/>
    </location>
</feature>
<protein>
    <submittedName>
        <fullName evidence="3">Uncharacterized protein</fullName>
    </submittedName>
</protein>
<evidence type="ECO:0000256" key="2">
    <source>
        <dbReference type="SAM" id="Phobius"/>
    </source>
</evidence>
<feature type="compositionally biased region" description="Pro residues" evidence="1">
    <location>
        <begin position="219"/>
        <end position="233"/>
    </location>
</feature>
<feature type="compositionally biased region" description="Basic and acidic residues" evidence="1">
    <location>
        <begin position="968"/>
        <end position="986"/>
    </location>
</feature>
<feature type="transmembrane region" description="Helical" evidence="2">
    <location>
        <begin position="1260"/>
        <end position="1280"/>
    </location>
</feature>